<dbReference type="STRING" id="398580.Dshi_2619"/>
<dbReference type="GO" id="GO:0010038">
    <property type="term" value="P:response to metal ion"/>
    <property type="evidence" value="ECO:0007669"/>
    <property type="project" value="InterPro"/>
</dbReference>
<proteinExistence type="inferred from homology"/>
<reference evidence="3" key="1">
    <citation type="journal article" date="2010" name="ISME J.">
        <title>The complete genome sequence of the algal symbiont Dinoroseobacter shibae: a hitchhiker's guide to life in the sea.</title>
        <authorList>
            <person name="Wagner-Dobler I."/>
            <person name="Ballhausen B."/>
            <person name="Berger M."/>
            <person name="Brinkhoff T."/>
            <person name="Buchholz I."/>
            <person name="Bunk B."/>
            <person name="Cypionka H."/>
            <person name="Daniel R."/>
            <person name="Drepper T."/>
            <person name="Gerdts G."/>
            <person name="Hahnke S."/>
            <person name="Han C."/>
            <person name="Jahn D."/>
            <person name="Kalhoefer D."/>
            <person name="Kiss H."/>
            <person name="Klenk H.P."/>
            <person name="Kyrpides N."/>
            <person name="Liebl W."/>
            <person name="Liesegang H."/>
            <person name="Meincke L."/>
            <person name="Pati A."/>
            <person name="Petersen J."/>
            <person name="Piekarski T."/>
            <person name="Pommerenke C."/>
            <person name="Pradella S."/>
            <person name="Pukall R."/>
            <person name="Rabus R."/>
            <person name="Stackebrandt E."/>
            <person name="Thole S."/>
            <person name="Thompson L."/>
            <person name="Tielen P."/>
            <person name="Tomasch J."/>
            <person name="von Jan M."/>
            <person name="Wanphrut N."/>
            <person name="Wichels A."/>
            <person name="Zech H."/>
            <person name="Simon M."/>
        </authorList>
    </citation>
    <scope>NUCLEOTIDE SEQUENCE [LARGE SCALE GENOMIC DNA]</scope>
    <source>
        <strain evidence="3">DSM 16493 / NCIMB 14021 / DFL 12</strain>
    </source>
</reference>
<dbReference type="Proteomes" id="UP000006833">
    <property type="component" value="Chromosome"/>
</dbReference>
<gene>
    <name evidence="2" type="primary">cutA</name>
    <name evidence="2" type="ordered locus">Dshi_2619</name>
</gene>
<dbReference type="RefSeq" id="WP_012179280.1">
    <property type="nucleotide sequence ID" value="NC_009952.1"/>
</dbReference>
<dbReference type="GO" id="GO:0005507">
    <property type="term" value="F:copper ion binding"/>
    <property type="evidence" value="ECO:0007669"/>
    <property type="project" value="TreeGrafter"/>
</dbReference>
<dbReference type="EMBL" id="CP000830">
    <property type="protein sequence ID" value="ABV94352.1"/>
    <property type="molecule type" value="Genomic_DNA"/>
</dbReference>
<dbReference type="InterPro" id="IPR004323">
    <property type="entry name" value="Ion_tolerance_CutA"/>
</dbReference>
<dbReference type="OrthoDB" id="37622at2"/>
<evidence type="ECO:0000313" key="2">
    <source>
        <dbReference type="EMBL" id="ABV94352.1"/>
    </source>
</evidence>
<dbReference type="eggNOG" id="COG1324">
    <property type="taxonomic scope" value="Bacteria"/>
</dbReference>
<dbReference type="AlphaFoldDB" id="A8LI18"/>
<accession>A8LI18</accession>
<dbReference type="PANTHER" id="PTHR23419:SF8">
    <property type="entry name" value="FI09726P"/>
    <property type="match status" value="1"/>
</dbReference>
<dbReference type="PANTHER" id="PTHR23419">
    <property type="entry name" value="DIVALENT CATION TOLERANCE CUTA-RELATED"/>
    <property type="match status" value="1"/>
</dbReference>
<evidence type="ECO:0000313" key="3">
    <source>
        <dbReference type="Proteomes" id="UP000006833"/>
    </source>
</evidence>
<dbReference type="InterPro" id="IPR015867">
    <property type="entry name" value="N-reg_PII/ATP_PRibTrfase_C"/>
</dbReference>
<dbReference type="SUPFAM" id="SSF54913">
    <property type="entry name" value="GlnB-like"/>
    <property type="match status" value="1"/>
</dbReference>
<organism evidence="2 3">
    <name type="scientific">Dinoroseobacter shibae (strain DSM 16493 / NCIMB 14021 / DFL 12)</name>
    <dbReference type="NCBI Taxonomy" id="398580"/>
    <lineage>
        <taxon>Bacteria</taxon>
        <taxon>Pseudomonadati</taxon>
        <taxon>Pseudomonadota</taxon>
        <taxon>Alphaproteobacteria</taxon>
        <taxon>Rhodobacterales</taxon>
        <taxon>Roseobacteraceae</taxon>
        <taxon>Dinoroseobacter</taxon>
    </lineage>
</organism>
<dbReference type="KEGG" id="dsh:Dshi_2619"/>
<keyword evidence="3" id="KW-1185">Reference proteome</keyword>
<name>A8LI18_DINSH</name>
<dbReference type="HOGENOM" id="CLU_098807_3_1_5"/>
<sequence length="111" mass="12055">MTEALAPETPLHLSVTCPDVETAKLLGRRALSARLVACANVLPGVSSLYWWQGTLCEDAEVLLSFKTLERHRTALAALIAQGHPYELPAITWIPVAMSDDLVAWITAETEG</sequence>
<dbReference type="Gene3D" id="3.30.70.120">
    <property type="match status" value="1"/>
</dbReference>
<dbReference type="Pfam" id="PF03091">
    <property type="entry name" value="CutA1"/>
    <property type="match status" value="1"/>
</dbReference>
<dbReference type="InterPro" id="IPR011322">
    <property type="entry name" value="N-reg_PII-like_a/b"/>
</dbReference>
<evidence type="ECO:0000256" key="1">
    <source>
        <dbReference type="ARBA" id="ARBA00010169"/>
    </source>
</evidence>
<protein>
    <submittedName>
        <fullName evidence="2">Putative divalent-cation tolerance protein</fullName>
    </submittedName>
</protein>
<comment type="similarity">
    <text evidence="1">Belongs to the CutA family.</text>
</comment>